<protein>
    <submittedName>
        <fullName evidence="2">Uncharacterized protein</fullName>
    </submittedName>
</protein>
<accession>M9LP24</accession>
<evidence type="ECO:0000313" key="3">
    <source>
        <dbReference type="Proteomes" id="UP000011976"/>
    </source>
</evidence>
<dbReference type="EMBL" id="DF196775">
    <property type="protein sequence ID" value="GAC73766.1"/>
    <property type="molecule type" value="Genomic_DNA"/>
</dbReference>
<feature type="region of interest" description="Disordered" evidence="1">
    <location>
        <begin position="81"/>
        <end position="103"/>
    </location>
</feature>
<evidence type="ECO:0000313" key="2">
    <source>
        <dbReference type="EMBL" id="GAC73766.1"/>
    </source>
</evidence>
<evidence type="ECO:0000256" key="1">
    <source>
        <dbReference type="SAM" id="MobiDB-lite"/>
    </source>
</evidence>
<name>M9LP24_PSEA3</name>
<gene>
    <name evidence="2" type="ORF">PANT_9c00291</name>
</gene>
<dbReference type="AlphaFoldDB" id="M9LP24"/>
<sequence>MLTSSCPYVRVTWHVPDSKLEEFFAKLSIDRRQKQHRYYGFTNSVHIVSASFLVGDDRVDFITNVQVEPYYFSHTLQNGPEISSSEQEGSGGVTDDPWKRLSTVPETAPPEGNLIVVWHIPDDYLWLRFHYEEKAYSHALDYCHHMTEPDARIHVFAIRYNAPDLYAFLQYHRRDWFYCMHSSMSRTPDGCFADGRAGPGWNKEGATGRTAYESTFGDKYIGDLTFVSIDHDESYKYLAEDFVPDD</sequence>
<dbReference type="Proteomes" id="UP000011976">
    <property type="component" value="Unassembled WGS sequence"/>
</dbReference>
<reference evidence="3" key="1">
    <citation type="journal article" date="2013" name="Genome Announc.">
        <title>Genome sequence of the basidiomycetous yeast Pseudozyma antarctica T-34, a producer of the glycolipid biosurfactants mannosylerythritol lipids.</title>
        <authorList>
            <person name="Morita T."/>
            <person name="Koike H."/>
            <person name="Koyama Y."/>
            <person name="Hagiwara H."/>
            <person name="Ito E."/>
            <person name="Fukuoka T."/>
            <person name="Imura T."/>
            <person name="Machida M."/>
            <person name="Kitamoto D."/>
        </authorList>
    </citation>
    <scope>NUCLEOTIDE SEQUENCE [LARGE SCALE GENOMIC DNA]</scope>
    <source>
        <strain evidence="3">T-34</strain>
    </source>
</reference>
<proteinExistence type="predicted"/>
<organism evidence="2 3">
    <name type="scientific">Pseudozyma antarctica (strain T-34)</name>
    <name type="common">Yeast</name>
    <name type="synonym">Candida antarctica</name>
    <dbReference type="NCBI Taxonomy" id="1151754"/>
    <lineage>
        <taxon>Eukaryota</taxon>
        <taxon>Fungi</taxon>
        <taxon>Dikarya</taxon>
        <taxon>Basidiomycota</taxon>
        <taxon>Ustilaginomycotina</taxon>
        <taxon>Ustilaginomycetes</taxon>
        <taxon>Ustilaginales</taxon>
        <taxon>Ustilaginaceae</taxon>
        <taxon>Moesziomyces</taxon>
    </lineage>
</organism>